<dbReference type="PANTHER" id="PTHR21371:SF1">
    <property type="entry name" value="KETOL-ACID REDUCTOISOMERASE, MITOCHONDRIAL"/>
    <property type="match status" value="1"/>
</dbReference>
<name>A0ABW1J8Z6_9PSEU</name>
<dbReference type="SUPFAM" id="SSF48179">
    <property type="entry name" value="6-phosphogluconate dehydrogenase C-terminal domain-like"/>
    <property type="match status" value="1"/>
</dbReference>
<evidence type="ECO:0000256" key="4">
    <source>
        <dbReference type="ARBA" id="ARBA00022605"/>
    </source>
</evidence>
<evidence type="ECO:0000256" key="5">
    <source>
        <dbReference type="ARBA" id="ARBA00023002"/>
    </source>
</evidence>
<keyword evidence="4" id="KW-0028">Amino-acid biosynthesis</keyword>
<dbReference type="InterPro" id="IPR013023">
    <property type="entry name" value="KARI"/>
</dbReference>
<accession>A0ABW1J8Z6</accession>
<dbReference type="RefSeq" id="WP_379587750.1">
    <property type="nucleotide sequence ID" value="NZ_JBHSQW010000044.1"/>
</dbReference>
<comment type="caution">
    <text evidence="11">The sequence shown here is derived from an EMBL/GenBank/DDBJ whole genome shotgun (WGS) entry which is preliminary data.</text>
</comment>
<evidence type="ECO:0000256" key="6">
    <source>
        <dbReference type="ARBA" id="ARBA00023304"/>
    </source>
</evidence>
<evidence type="ECO:0000256" key="1">
    <source>
        <dbReference type="ARBA" id="ARBA00004864"/>
    </source>
</evidence>
<dbReference type="Pfam" id="PF07991">
    <property type="entry name" value="KARI_N"/>
    <property type="match status" value="1"/>
</dbReference>
<dbReference type="Proteomes" id="UP001596302">
    <property type="component" value="Unassembled WGS sequence"/>
</dbReference>
<dbReference type="InterPro" id="IPR000506">
    <property type="entry name" value="KARI_C"/>
</dbReference>
<dbReference type="Pfam" id="PF01450">
    <property type="entry name" value="KARI_C"/>
    <property type="match status" value="1"/>
</dbReference>
<reference evidence="12" key="1">
    <citation type="journal article" date="2019" name="Int. J. Syst. Evol. Microbiol.">
        <title>The Global Catalogue of Microorganisms (GCM) 10K type strain sequencing project: providing services to taxonomists for standard genome sequencing and annotation.</title>
        <authorList>
            <consortium name="The Broad Institute Genomics Platform"/>
            <consortium name="The Broad Institute Genome Sequencing Center for Infectious Disease"/>
            <person name="Wu L."/>
            <person name="Ma J."/>
        </authorList>
    </citation>
    <scope>NUCLEOTIDE SEQUENCE [LARGE SCALE GENOMIC DNA]</scope>
    <source>
        <strain evidence="12">CCM 8391</strain>
    </source>
</reference>
<keyword evidence="12" id="KW-1185">Reference proteome</keyword>
<dbReference type="Gene3D" id="6.10.240.10">
    <property type="match status" value="1"/>
</dbReference>
<feature type="region of interest" description="Disordered" evidence="9">
    <location>
        <begin position="325"/>
        <end position="346"/>
    </location>
</feature>
<protein>
    <recommendedName>
        <fullName evidence="8">Ketol-acid reductoisomerase type 1</fullName>
    </recommendedName>
    <alternativeName>
        <fullName evidence="7">Ketol-acid reductoisomerase type I</fullName>
    </alternativeName>
</protein>
<evidence type="ECO:0000259" key="10">
    <source>
        <dbReference type="PROSITE" id="PS51850"/>
    </source>
</evidence>
<evidence type="ECO:0000313" key="11">
    <source>
        <dbReference type="EMBL" id="MFC5996891.1"/>
    </source>
</evidence>
<evidence type="ECO:0000256" key="7">
    <source>
        <dbReference type="ARBA" id="ARBA00050043"/>
    </source>
</evidence>
<evidence type="ECO:0000256" key="2">
    <source>
        <dbReference type="ARBA" id="ARBA00004885"/>
    </source>
</evidence>
<dbReference type="PANTHER" id="PTHR21371">
    <property type="entry name" value="KETOL-ACID REDUCTOISOMERASE, MITOCHONDRIAL"/>
    <property type="match status" value="1"/>
</dbReference>
<evidence type="ECO:0000256" key="8">
    <source>
        <dbReference type="ARBA" id="ARBA00050044"/>
    </source>
</evidence>
<feature type="domain" description="KARI N-terminal Rossmann" evidence="10">
    <location>
        <begin position="1"/>
        <end position="182"/>
    </location>
</feature>
<evidence type="ECO:0000256" key="9">
    <source>
        <dbReference type="SAM" id="MobiDB-lite"/>
    </source>
</evidence>
<comment type="similarity">
    <text evidence="3">Belongs to the ketol-acid reductoisomerase family.</text>
</comment>
<evidence type="ECO:0000256" key="3">
    <source>
        <dbReference type="ARBA" id="ARBA00010318"/>
    </source>
</evidence>
<dbReference type="PROSITE" id="PS51850">
    <property type="entry name" value="KARI_N"/>
    <property type="match status" value="1"/>
</dbReference>
<organism evidence="11 12">
    <name type="scientific">Pseudonocardia hispaniensis</name>
    <dbReference type="NCBI Taxonomy" id="904933"/>
    <lineage>
        <taxon>Bacteria</taxon>
        <taxon>Bacillati</taxon>
        <taxon>Actinomycetota</taxon>
        <taxon>Actinomycetes</taxon>
        <taxon>Pseudonocardiales</taxon>
        <taxon>Pseudonocardiaceae</taxon>
        <taxon>Pseudonocardia</taxon>
    </lineage>
</organism>
<keyword evidence="6" id="KW-0100">Branched-chain amino acid biosynthesis</keyword>
<evidence type="ECO:0000313" key="12">
    <source>
        <dbReference type="Proteomes" id="UP001596302"/>
    </source>
</evidence>
<dbReference type="EMBL" id="JBHSQW010000044">
    <property type="protein sequence ID" value="MFC5996891.1"/>
    <property type="molecule type" value="Genomic_DNA"/>
</dbReference>
<dbReference type="InterPro" id="IPR036291">
    <property type="entry name" value="NAD(P)-bd_dom_sf"/>
</dbReference>
<gene>
    <name evidence="11" type="ORF">ACFQE5_22020</name>
</gene>
<dbReference type="SUPFAM" id="SSF51735">
    <property type="entry name" value="NAD(P)-binding Rossmann-fold domains"/>
    <property type="match status" value="1"/>
</dbReference>
<comment type="pathway">
    <text evidence="1">Amino-acid biosynthesis; L-valine biosynthesis; L-valine from pyruvate: step 2/4.</text>
</comment>
<keyword evidence="5" id="KW-0560">Oxidoreductase</keyword>
<dbReference type="Gene3D" id="3.40.50.720">
    <property type="entry name" value="NAD(P)-binding Rossmann-like Domain"/>
    <property type="match status" value="1"/>
</dbReference>
<dbReference type="InterPro" id="IPR013116">
    <property type="entry name" value="KARI_N"/>
</dbReference>
<proteinExistence type="inferred from homology"/>
<dbReference type="InterPro" id="IPR008927">
    <property type="entry name" value="6-PGluconate_DH-like_C_sf"/>
</dbReference>
<sequence>MRARTYHDSDADLGVLTGRTVAVIGYGNQGCAQAQNLRDSGGRVVIGNRDDDCRDRAVRDGFEVLGIDEAARVGQIVLLLIPDEVQPGVVAGHVAPGLRAGDTVVVASGYNLAFGLLDLPGDIDVVMVAPRMIGAAVRDRYRRGVGYPCLVSVERDATGTALHTALAIARAIGATAGGAVASSAREEAALDLFTEQAIWPTVFAVLQASYEVLAAAGFSDDAILDEMYLSGEPAEVFARIAEMGLLDQLRVHSRTSQYGQLLHLERSAELVGTLRERFTEILRGEILSGRFAAQWSAVGADAESRIRALLDRAGTHPLIAAERTISAAPGSTGERVTPCRPVKDRA</sequence>
<comment type="pathway">
    <text evidence="2">Amino-acid biosynthesis; L-isoleucine biosynthesis; L-isoleucine from 2-oxobutanoate: step 2/4.</text>
</comment>